<protein>
    <submittedName>
        <fullName evidence="1">Uncharacterized protein</fullName>
    </submittedName>
</protein>
<organism evidence="1 2">
    <name type="scientific">Pleurostoma richardsiae</name>
    <dbReference type="NCBI Taxonomy" id="41990"/>
    <lineage>
        <taxon>Eukaryota</taxon>
        <taxon>Fungi</taxon>
        <taxon>Dikarya</taxon>
        <taxon>Ascomycota</taxon>
        <taxon>Pezizomycotina</taxon>
        <taxon>Sordariomycetes</taxon>
        <taxon>Sordariomycetidae</taxon>
        <taxon>Calosphaeriales</taxon>
        <taxon>Pleurostomataceae</taxon>
        <taxon>Pleurostoma</taxon>
    </lineage>
</organism>
<name>A0AA38RL13_9PEZI</name>
<comment type="caution">
    <text evidence="1">The sequence shown here is derived from an EMBL/GenBank/DDBJ whole genome shotgun (WGS) entry which is preliminary data.</text>
</comment>
<gene>
    <name evidence="1" type="ORF">NKR23_g3423</name>
</gene>
<evidence type="ECO:0000313" key="2">
    <source>
        <dbReference type="Proteomes" id="UP001174694"/>
    </source>
</evidence>
<evidence type="ECO:0000313" key="1">
    <source>
        <dbReference type="EMBL" id="KAJ9150672.1"/>
    </source>
</evidence>
<keyword evidence="2" id="KW-1185">Reference proteome</keyword>
<sequence length="121" mass="13562">MAYEPEVYRFSQTAYVPNNRLPVLRRNLRGGGSPTPFSPKYTRVLRCLPRILYTPTSEHDYRYVGVYPKGAPGSPKWKNECCRDKDTCSSLRSEVGKVPVPERGSVGGRQGSLLDLWALAA</sequence>
<proteinExistence type="predicted"/>
<accession>A0AA38RL13</accession>
<reference evidence="1" key="1">
    <citation type="submission" date="2022-07" db="EMBL/GenBank/DDBJ databases">
        <title>Fungi with potential for degradation of polypropylene.</title>
        <authorList>
            <person name="Gostincar C."/>
        </authorList>
    </citation>
    <scope>NUCLEOTIDE SEQUENCE</scope>
    <source>
        <strain evidence="1">EXF-13308</strain>
    </source>
</reference>
<dbReference type="AlphaFoldDB" id="A0AA38RL13"/>
<dbReference type="EMBL" id="JANBVO010000007">
    <property type="protein sequence ID" value="KAJ9150672.1"/>
    <property type="molecule type" value="Genomic_DNA"/>
</dbReference>
<dbReference type="Proteomes" id="UP001174694">
    <property type="component" value="Unassembled WGS sequence"/>
</dbReference>